<dbReference type="Gene3D" id="1.20.5.1930">
    <property type="match status" value="1"/>
</dbReference>
<name>A0A7W8DQ98_9BACT</name>
<evidence type="ECO:0000256" key="7">
    <source>
        <dbReference type="ARBA" id="ARBA00022840"/>
    </source>
</evidence>
<dbReference type="InterPro" id="IPR000014">
    <property type="entry name" value="PAS"/>
</dbReference>
<evidence type="ECO:0000256" key="2">
    <source>
        <dbReference type="ARBA" id="ARBA00012438"/>
    </source>
</evidence>
<keyword evidence="12" id="KW-1185">Reference proteome</keyword>
<evidence type="ECO:0000256" key="1">
    <source>
        <dbReference type="ARBA" id="ARBA00000085"/>
    </source>
</evidence>
<dbReference type="PANTHER" id="PTHR24421">
    <property type="entry name" value="NITRATE/NITRITE SENSOR PROTEIN NARX-RELATED"/>
    <property type="match status" value="1"/>
</dbReference>
<dbReference type="InterPro" id="IPR000700">
    <property type="entry name" value="PAS-assoc_C"/>
</dbReference>
<dbReference type="SUPFAM" id="SSF55785">
    <property type="entry name" value="PYP-like sensor domain (PAS domain)"/>
    <property type="match status" value="1"/>
</dbReference>
<comment type="caution">
    <text evidence="11">The sequence shown here is derived from an EMBL/GenBank/DDBJ whole genome shotgun (WGS) entry which is preliminary data.</text>
</comment>
<keyword evidence="9" id="KW-0472">Membrane</keyword>
<dbReference type="EC" id="2.7.13.3" evidence="2"/>
<sequence length="592" mass="64777">MKHLMRSLQFKISVSLFVVGATLIGISALRLNERSKQTRRTAMMALAFAEGSRLSGMSQHLLRRKVSRAADLELSYSSTNKDLRLGLIVDGSDIVRHATMQQMRGLTLAETPLADVGPVLKKVRESMEGRVVELVRGKRLVAVFPFWEGLAQAKGSVILEYDLEMPLASASAVALHALLAQSMALMGGCLALWLLLKKVVTDRVEALVCQVQGMSLESEPMLAMGGKDELAQVSQAVRLTHDRLRHSEQRLHQIAATMRDVFWLAPDASGSFAFVNEAYATVFSRQGARLATHRWDWLHAIVREDRRRCLEMLRSLRQGGPRQEIEVRVASPEGHLRWVRCRGFAVPGTEGHECSVAGIAMDVSERKTLERRLLDTAENERRRIGMDLHDDLCQRLAAALMKTGVLQSALSRGGGNNQEPLASELANDLSEATGIARGFARGLAPVGIEALGITAALSDLGDFITRGFKIPCRVECSASDTGLTGESATHIFRVAQELATNAAKHANPTWIEISFEMTPQEARLLVTHDGRPYRPAHAAIEGMGMHLVRQRLDALGASLSFHPSAQGEESVSSVECLIPLSLNPETATVEIA</sequence>
<dbReference type="Pfam" id="PF07730">
    <property type="entry name" value="HisKA_3"/>
    <property type="match status" value="1"/>
</dbReference>
<dbReference type="InterPro" id="IPR003594">
    <property type="entry name" value="HATPase_dom"/>
</dbReference>
<dbReference type="Pfam" id="PF08447">
    <property type="entry name" value="PAS_3"/>
    <property type="match status" value="1"/>
</dbReference>
<keyword evidence="5" id="KW-0547">Nucleotide-binding</keyword>
<keyword evidence="4" id="KW-0808">Transferase</keyword>
<dbReference type="GO" id="GO:0000155">
    <property type="term" value="F:phosphorelay sensor kinase activity"/>
    <property type="evidence" value="ECO:0007669"/>
    <property type="project" value="InterPro"/>
</dbReference>
<keyword evidence="7" id="KW-0067">ATP-binding</keyword>
<evidence type="ECO:0000256" key="4">
    <source>
        <dbReference type="ARBA" id="ARBA00022679"/>
    </source>
</evidence>
<keyword evidence="6" id="KW-0418">Kinase</keyword>
<dbReference type="NCBIfam" id="TIGR00229">
    <property type="entry name" value="sensory_box"/>
    <property type="match status" value="1"/>
</dbReference>
<dbReference type="AlphaFoldDB" id="A0A7W8DQ98"/>
<evidence type="ECO:0000256" key="3">
    <source>
        <dbReference type="ARBA" id="ARBA00022553"/>
    </source>
</evidence>
<dbReference type="InterPro" id="IPR011712">
    <property type="entry name" value="Sig_transdc_His_kin_sub3_dim/P"/>
</dbReference>
<dbReference type="GO" id="GO:0005524">
    <property type="term" value="F:ATP binding"/>
    <property type="evidence" value="ECO:0007669"/>
    <property type="project" value="UniProtKB-KW"/>
</dbReference>
<feature type="domain" description="PAC" evidence="10">
    <location>
        <begin position="323"/>
        <end position="375"/>
    </location>
</feature>
<dbReference type="SMART" id="SM00387">
    <property type="entry name" value="HATPase_c"/>
    <property type="match status" value="1"/>
</dbReference>
<gene>
    <name evidence="11" type="ORF">HNQ64_002817</name>
</gene>
<dbReference type="Proteomes" id="UP000534294">
    <property type="component" value="Unassembled WGS sequence"/>
</dbReference>
<evidence type="ECO:0000256" key="9">
    <source>
        <dbReference type="SAM" id="Phobius"/>
    </source>
</evidence>
<feature type="transmembrane region" description="Helical" evidence="9">
    <location>
        <begin position="12"/>
        <end position="31"/>
    </location>
</feature>
<evidence type="ECO:0000313" key="11">
    <source>
        <dbReference type="EMBL" id="MBB5038554.1"/>
    </source>
</evidence>
<evidence type="ECO:0000313" key="12">
    <source>
        <dbReference type="Proteomes" id="UP000534294"/>
    </source>
</evidence>
<proteinExistence type="predicted"/>
<evidence type="ECO:0000256" key="5">
    <source>
        <dbReference type="ARBA" id="ARBA00022741"/>
    </source>
</evidence>
<dbReference type="InterPro" id="IPR013655">
    <property type="entry name" value="PAS_fold_3"/>
</dbReference>
<dbReference type="InterPro" id="IPR036890">
    <property type="entry name" value="HATPase_C_sf"/>
</dbReference>
<reference evidence="11 12" key="1">
    <citation type="submission" date="2020-08" db="EMBL/GenBank/DDBJ databases">
        <title>Genomic Encyclopedia of Type Strains, Phase IV (KMG-IV): sequencing the most valuable type-strain genomes for metagenomic binning, comparative biology and taxonomic classification.</title>
        <authorList>
            <person name="Goeker M."/>
        </authorList>
    </citation>
    <scope>NUCLEOTIDE SEQUENCE [LARGE SCALE GENOMIC DNA]</scope>
    <source>
        <strain evidence="11 12">DSM 12251</strain>
    </source>
</reference>
<organism evidence="11 12">
    <name type="scientific">Prosthecobacter dejongeii</name>
    <dbReference type="NCBI Taxonomy" id="48465"/>
    <lineage>
        <taxon>Bacteria</taxon>
        <taxon>Pseudomonadati</taxon>
        <taxon>Verrucomicrobiota</taxon>
        <taxon>Verrucomicrobiia</taxon>
        <taxon>Verrucomicrobiales</taxon>
        <taxon>Verrucomicrobiaceae</taxon>
        <taxon>Prosthecobacter</taxon>
    </lineage>
</organism>
<dbReference type="EMBL" id="JACHIF010000005">
    <property type="protein sequence ID" value="MBB5038554.1"/>
    <property type="molecule type" value="Genomic_DNA"/>
</dbReference>
<dbReference type="Gene3D" id="3.30.565.10">
    <property type="entry name" value="Histidine kinase-like ATPase, C-terminal domain"/>
    <property type="match status" value="1"/>
</dbReference>
<evidence type="ECO:0000256" key="6">
    <source>
        <dbReference type="ARBA" id="ARBA00022777"/>
    </source>
</evidence>
<keyword evidence="8" id="KW-0902">Two-component regulatory system</keyword>
<comment type="catalytic activity">
    <reaction evidence="1">
        <text>ATP + protein L-histidine = ADP + protein N-phospho-L-histidine.</text>
        <dbReference type="EC" id="2.7.13.3"/>
    </reaction>
</comment>
<dbReference type="GO" id="GO:0016020">
    <property type="term" value="C:membrane"/>
    <property type="evidence" value="ECO:0007669"/>
    <property type="project" value="InterPro"/>
</dbReference>
<dbReference type="PANTHER" id="PTHR24421:SF10">
    <property type="entry name" value="NITRATE_NITRITE SENSOR PROTEIN NARQ"/>
    <property type="match status" value="1"/>
</dbReference>
<dbReference type="CDD" id="cd00130">
    <property type="entry name" value="PAS"/>
    <property type="match status" value="1"/>
</dbReference>
<evidence type="ECO:0000256" key="8">
    <source>
        <dbReference type="ARBA" id="ARBA00023012"/>
    </source>
</evidence>
<accession>A0A7W8DQ98</accession>
<keyword evidence="3" id="KW-0597">Phosphoprotein</keyword>
<keyword evidence="9" id="KW-0812">Transmembrane</keyword>
<evidence type="ECO:0000259" key="10">
    <source>
        <dbReference type="PROSITE" id="PS50113"/>
    </source>
</evidence>
<dbReference type="InterPro" id="IPR050482">
    <property type="entry name" value="Sensor_HK_TwoCompSys"/>
</dbReference>
<dbReference type="CDD" id="cd16917">
    <property type="entry name" value="HATPase_UhpB-NarQ-NarX-like"/>
    <property type="match status" value="1"/>
</dbReference>
<protein>
    <recommendedName>
        <fullName evidence="2">histidine kinase</fullName>
        <ecNumber evidence="2">2.7.13.3</ecNumber>
    </recommendedName>
</protein>
<dbReference type="SUPFAM" id="SSF55874">
    <property type="entry name" value="ATPase domain of HSP90 chaperone/DNA topoisomerase II/histidine kinase"/>
    <property type="match status" value="1"/>
</dbReference>
<dbReference type="InterPro" id="IPR035965">
    <property type="entry name" value="PAS-like_dom_sf"/>
</dbReference>
<dbReference type="GO" id="GO:0046983">
    <property type="term" value="F:protein dimerization activity"/>
    <property type="evidence" value="ECO:0007669"/>
    <property type="project" value="InterPro"/>
</dbReference>
<dbReference type="PROSITE" id="PS50113">
    <property type="entry name" value="PAC"/>
    <property type="match status" value="1"/>
</dbReference>
<keyword evidence="9" id="KW-1133">Transmembrane helix</keyword>
<dbReference type="Gene3D" id="3.30.450.20">
    <property type="entry name" value="PAS domain"/>
    <property type="match status" value="1"/>
</dbReference>